<keyword evidence="6" id="KW-0479">Metal-binding</keyword>
<reference evidence="27 28" key="1">
    <citation type="journal article" date="2016" name="Nat. Commun.">
        <title>Thousands of microbial genomes shed light on interconnected biogeochemical processes in an aquifer system.</title>
        <authorList>
            <person name="Anantharaman K."/>
            <person name="Brown C.T."/>
            <person name="Hug L.A."/>
            <person name="Sharon I."/>
            <person name="Castelle C.J."/>
            <person name="Probst A.J."/>
            <person name="Thomas B.C."/>
            <person name="Singh A."/>
            <person name="Wilkins M.J."/>
            <person name="Karaoz U."/>
            <person name="Brodie E.L."/>
            <person name="Williams K.H."/>
            <person name="Hubbard S.S."/>
            <person name="Banfield J.F."/>
        </authorList>
    </citation>
    <scope>NUCLEOTIDE SEQUENCE [LARGE SCALE GENOMIC DNA]</scope>
</reference>
<evidence type="ECO:0000256" key="21">
    <source>
        <dbReference type="ARBA" id="ARBA00048002"/>
    </source>
</evidence>
<evidence type="ECO:0000256" key="22">
    <source>
        <dbReference type="ARBA" id="ARBA00048894"/>
    </source>
</evidence>
<protein>
    <recommendedName>
        <fullName evidence="15">Oxidized purine nucleoside triphosphate hydrolase</fullName>
        <ecNumber evidence="14">3.6.1.56</ecNumber>
    </recommendedName>
    <alternativeName>
        <fullName evidence="19">2-hydroxy-dATP diphosphatase</fullName>
    </alternativeName>
    <alternativeName>
        <fullName evidence="18">7,8-dihydro-8-oxoguanine triphosphatase</fullName>
    </alternativeName>
    <alternativeName>
        <fullName evidence="17">8-oxo-dGTPase</fullName>
    </alternativeName>
    <alternativeName>
        <fullName evidence="20">Methylated purine nucleoside triphosphate hydrolase</fullName>
    </alternativeName>
    <alternativeName>
        <fullName evidence="16">Nucleoside diphosphate-linked moiety X motif 1</fullName>
    </alternativeName>
</protein>
<evidence type="ECO:0000256" key="6">
    <source>
        <dbReference type="ARBA" id="ARBA00022723"/>
    </source>
</evidence>
<gene>
    <name evidence="27" type="ORF">A2988_01950</name>
</gene>
<evidence type="ECO:0000313" key="28">
    <source>
        <dbReference type="Proteomes" id="UP000176650"/>
    </source>
</evidence>
<comment type="cofactor">
    <cofactor evidence="1">
        <name>Mg(2+)</name>
        <dbReference type="ChEBI" id="CHEBI:18420"/>
    </cofactor>
</comment>
<dbReference type="PANTHER" id="PTHR43758">
    <property type="entry name" value="7,8-DIHYDRO-8-OXOGUANINE TRIPHOSPHATASE"/>
    <property type="match status" value="1"/>
</dbReference>
<evidence type="ECO:0000256" key="20">
    <source>
        <dbReference type="ARBA" id="ARBA00032071"/>
    </source>
</evidence>
<evidence type="ECO:0000256" key="3">
    <source>
        <dbReference type="ARBA" id="ARBA00005582"/>
    </source>
</evidence>
<keyword evidence="8" id="KW-0460">Magnesium</keyword>
<dbReference type="GO" id="GO:0042262">
    <property type="term" value="P:DNA protection"/>
    <property type="evidence" value="ECO:0007669"/>
    <property type="project" value="InterPro"/>
</dbReference>
<keyword evidence="7 25" id="KW-0378">Hydrolase</keyword>
<dbReference type="InterPro" id="IPR020084">
    <property type="entry name" value="NUDIX_hydrolase_CS"/>
</dbReference>
<evidence type="ECO:0000256" key="19">
    <source>
        <dbReference type="ARBA" id="ARBA00031927"/>
    </source>
</evidence>
<evidence type="ECO:0000313" key="27">
    <source>
        <dbReference type="EMBL" id="OGD33817.1"/>
    </source>
</evidence>
<evidence type="ECO:0000256" key="13">
    <source>
        <dbReference type="ARBA" id="ARBA00024596"/>
    </source>
</evidence>
<evidence type="ECO:0000256" key="5">
    <source>
        <dbReference type="ARBA" id="ARBA00022490"/>
    </source>
</evidence>
<sequence length="162" mass="18448">MSNEQENEQEQPKKFLTLVFARRASQILLGMKKRGFGAGRWNGFGGKVKDGESVEDAARREFLEETGLAARELSKRGDLHFTFAGDPVALYVQVFEALSWDGEAKESEEMAPKWFFLTKIPYDAMWPDDKLWLPIFLAGKKFTGEFAFTDQNTMISHSVKEV</sequence>
<dbReference type="GO" id="GO:0008828">
    <property type="term" value="F:dATP diphosphatase activity"/>
    <property type="evidence" value="ECO:0007669"/>
    <property type="project" value="UniProtKB-EC"/>
</dbReference>
<dbReference type="GO" id="GO:0005737">
    <property type="term" value="C:cytoplasm"/>
    <property type="evidence" value="ECO:0007669"/>
    <property type="project" value="UniProtKB-SubCell"/>
</dbReference>
<evidence type="ECO:0000256" key="14">
    <source>
        <dbReference type="ARBA" id="ARBA00026103"/>
    </source>
</evidence>
<dbReference type="GO" id="GO:0003723">
    <property type="term" value="F:RNA binding"/>
    <property type="evidence" value="ECO:0007669"/>
    <property type="project" value="UniProtKB-KW"/>
</dbReference>
<evidence type="ECO:0000256" key="4">
    <source>
        <dbReference type="ARBA" id="ARBA00011245"/>
    </source>
</evidence>
<dbReference type="EMBL" id="MEYS01000003">
    <property type="protein sequence ID" value="OGD33817.1"/>
    <property type="molecule type" value="Genomic_DNA"/>
</dbReference>
<evidence type="ECO:0000256" key="2">
    <source>
        <dbReference type="ARBA" id="ARBA00004496"/>
    </source>
</evidence>
<dbReference type="EC" id="3.6.1.56" evidence="14"/>
<proteinExistence type="inferred from homology"/>
<comment type="catalytic activity">
    <reaction evidence="13">
        <text>2-oxo-ATP + H2O = 2-oxo-AMP + diphosphate + H(+)</text>
        <dbReference type="Rhea" id="RHEA:67392"/>
        <dbReference type="ChEBI" id="CHEBI:15377"/>
        <dbReference type="ChEBI" id="CHEBI:15378"/>
        <dbReference type="ChEBI" id="CHEBI:33019"/>
        <dbReference type="ChEBI" id="CHEBI:71395"/>
        <dbReference type="ChEBI" id="CHEBI:172878"/>
    </reaction>
    <physiologicalReaction direction="left-to-right" evidence="13">
        <dbReference type="Rhea" id="RHEA:67393"/>
    </physiologicalReaction>
</comment>
<comment type="catalytic activity">
    <reaction evidence="21">
        <text>N(6)-methyl-ATP + H2O = N(6)-methyl-AMP + diphosphate + H(+)</text>
        <dbReference type="Rhea" id="RHEA:67608"/>
        <dbReference type="ChEBI" id="CHEBI:15377"/>
        <dbReference type="ChEBI" id="CHEBI:15378"/>
        <dbReference type="ChEBI" id="CHEBI:33019"/>
        <dbReference type="ChEBI" id="CHEBI:144842"/>
        <dbReference type="ChEBI" id="CHEBI:172873"/>
    </reaction>
    <physiologicalReaction direction="left-to-right" evidence="21">
        <dbReference type="Rhea" id="RHEA:67609"/>
    </physiologicalReaction>
</comment>
<evidence type="ECO:0000256" key="11">
    <source>
        <dbReference type="ARBA" id="ARBA00024459"/>
    </source>
</evidence>
<dbReference type="CDD" id="cd03427">
    <property type="entry name" value="NUDIX_MTH1_Nudt1"/>
    <property type="match status" value="1"/>
</dbReference>
<dbReference type="InterPro" id="IPR020476">
    <property type="entry name" value="Nudix_hydrolase"/>
</dbReference>
<evidence type="ECO:0000256" key="16">
    <source>
        <dbReference type="ARBA" id="ARBA00029673"/>
    </source>
</evidence>
<comment type="subunit">
    <text evidence="4">Monomer.</text>
</comment>
<dbReference type="PANTHER" id="PTHR43758:SF2">
    <property type="entry name" value="OXIDIZED PURINE NUCLEOSIDE TRIPHOSPHATE HYDROLASE"/>
    <property type="match status" value="1"/>
</dbReference>
<dbReference type="AlphaFoldDB" id="A0A1F5BT80"/>
<dbReference type="InterPro" id="IPR000086">
    <property type="entry name" value="NUDIX_hydrolase_dom"/>
</dbReference>
<evidence type="ECO:0000259" key="26">
    <source>
        <dbReference type="PROSITE" id="PS51462"/>
    </source>
</evidence>
<name>A0A1F5BT80_9BACT</name>
<evidence type="ECO:0000256" key="18">
    <source>
        <dbReference type="ARBA" id="ARBA00030682"/>
    </source>
</evidence>
<dbReference type="GO" id="GO:0008413">
    <property type="term" value="F:8-oxo-7,8-dihydroguanosine triphosphate pyrophosphatase activity"/>
    <property type="evidence" value="ECO:0007669"/>
    <property type="project" value="InterPro"/>
</dbReference>
<dbReference type="InterPro" id="IPR015797">
    <property type="entry name" value="NUDIX_hydrolase-like_dom_sf"/>
</dbReference>
<evidence type="ECO:0000256" key="9">
    <source>
        <dbReference type="ARBA" id="ARBA00022884"/>
    </source>
</evidence>
<comment type="catalytic activity">
    <reaction evidence="10">
        <text>8-oxo-dATP + H2O = 8-oxo-dAMP + diphosphate + H(+)</text>
        <dbReference type="Rhea" id="RHEA:65396"/>
        <dbReference type="ChEBI" id="CHEBI:15377"/>
        <dbReference type="ChEBI" id="CHEBI:15378"/>
        <dbReference type="ChEBI" id="CHEBI:33019"/>
        <dbReference type="ChEBI" id="CHEBI:71361"/>
        <dbReference type="ChEBI" id="CHEBI:172871"/>
    </reaction>
    <physiologicalReaction direction="left-to-right" evidence="10">
        <dbReference type="Rhea" id="RHEA:65397"/>
    </physiologicalReaction>
</comment>
<keyword evidence="5" id="KW-0963">Cytoplasm</keyword>
<comment type="catalytic activity">
    <reaction evidence="22">
        <text>O(6)-methyl-dGTP + H2O = O(6)-methyl-dGMP + diphosphate + H(+)</text>
        <dbReference type="Rhea" id="RHEA:67600"/>
        <dbReference type="ChEBI" id="CHEBI:15377"/>
        <dbReference type="ChEBI" id="CHEBI:15378"/>
        <dbReference type="ChEBI" id="CHEBI:33019"/>
        <dbReference type="ChEBI" id="CHEBI:169974"/>
        <dbReference type="ChEBI" id="CHEBI:169975"/>
    </reaction>
    <physiologicalReaction direction="left-to-right" evidence="22">
        <dbReference type="Rhea" id="RHEA:67601"/>
    </physiologicalReaction>
</comment>
<accession>A0A1F5BT80</accession>
<evidence type="ECO:0000256" key="10">
    <source>
        <dbReference type="ARBA" id="ARBA00024448"/>
    </source>
</evidence>
<evidence type="ECO:0000256" key="7">
    <source>
        <dbReference type="ARBA" id="ARBA00022801"/>
    </source>
</evidence>
<comment type="caution">
    <text evidence="27">The sequence shown here is derived from an EMBL/GenBank/DDBJ whole genome shotgun (WGS) entry which is preliminary data.</text>
</comment>
<comment type="catalytic activity">
    <reaction evidence="12">
        <text>8-oxo-dGTP + H2O = 8-oxo-dGMP + diphosphate + H(+)</text>
        <dbReference type="Rhea" id="RHEA:31575"/>
        <dbReference type="ChEBI" id="CHEBI:15377"/>
        <dbReference type="ChEBI" id="CHEBI:15378"/>
        <dbReference type="ChEBI" id="CHEBI:33019"/>
        <dbReference type="ChEBI" id="CHEBI:63224"/>
        <dbReference type="ChEBI" id="CHEBI:77896"/>
    </reaction>
    <physiologicalReaction direction="left-to-right" evidence="12">
        <dbReference type="Rhea" id="RHEA:31576"/>
    </physiologicalReaction>
</comment>
<dbReference type="SUPFAM" id="SSF55811">
    <property type="entry name" value="Nudix"/>
    <property type="match status" value="1"/>
</dbReference>
<evidence type="ECO:0000256" key="8">
    <source>
        <dbReference type="ARBA" id="ARBA00022842"/>
    </source>
</evidence>
<evidence type="ECO:0000256" key="24">
    <source>
        <dbReference type="ARBA" id="ARBA00053094"/>
    </source>
</evidence>
<comment type="subcellular location">
    <subcellularLocation>
        <location evidence="2">Cytoplasm</location>
    </subcellularLocation>
</comment>
<evidence type="ECO:0000256" key="1">
    <source>
        <dbReference type="ARBA" id="ARBA00001946"/>
    </source>
</evidence>
<comment type="catalytic activity">
    <reaction evidence="11">
        <text>2-oxo-dATP + H2O = 2-oxo-dAMP + diphosphate + H(+)</text>
        <dbReference type="Rhea" id="RHEA:31583"/>
        <dbReference type="ChEBI" id="CHEBI:15377"/>
        <dbReference type="ChEBI" id="CHEBI:15378"/>
        <dbReference type="ChEBI" id="CHEBI:33019"/>
        <dbReference type="ChEBI" id="CHEBI:63212"/>
        <dbReference type="ChEBI" id="CHEBI:77897"/>
        <dbReference type="EC" id="3.6.1.56"/>
    </reaction>
    <physiologicalReaction direction="left-to-right" evidence="11">
        <dbReference type="Rhea" id="RHEA:31584"/>
    </physiologicalReaction>
</comment>
<evidence type="ECO:0000256" key="12">
    <source>
        <dbReference type="ARBA" id="ARBA00024486"/>
    </source>
</evidence>
<feature type="domain" description="Nudix hydrolase" evidence="26">
    <location>
        <begin position="12"/>
        <end position="138"/>
    </location>
</feature>
<dbReference type="PROSITE" id="PS51462">
    <property type="entry name" value="NUDIX"/>
    <property type="match status" value="1"/>
</dbReference>
<comment type="similarity">
    <text evidence="3 25">Belongs to the Nudix hydrolase family.</text>
</comment>
<dbReference type="InterPro" id="IPR003563">
    <property type="entry name" value="8ODP"/>
</dbReference>
<evidence type="ECO:0000256" key="23">
    <source>
        <dbReference type="ARBA" id="ARBA00049032"/>
    </source>
</evidence>
<comment type="function">
    <text evidence="24">Oxidized purine nucleoside triphosphate hydrolase which is a prominent sanitizer of the oxidized nucleotide pool. Catalyzes the hydrolysis of 2-oxo-dATP (2-hydroxy-dATP) into 2-oxo-dAMP. Also has a significant hydrolase activity toward 2-oxo-ATP, 8-oxo-dGTP and 8-oxo-dATP. Through the hydrolysis of oxidized purine nucleoside triphosphates, prevents their incorporation into DNA and the subsequent transversions A:T to C:G and G:C to T:A. Also catalyzes the hydrolysis of methylated purine nucleoside triphosphate preventing their integration into DNA. Through this antimutagenic activity protects cells from oxidative stress.</text>
</comment>
<dbReference type="PROSITE" id="PS00893">
    <property type="entry name" value="NUDIX_BOX"/>
    <property type="match status" value="1"/>
</dbReference>
<dbReference type="Gene3D" id="3.90.79.10">
    <property type="entry name" value="Nucleoside Triphosphate Pyrophosphohydrolase"/>
    <property type="match status" value="1"/>
</dbReference>
<keyword evidence="9" id="KW-0694">RNA-binding</keyword>
<comment type="catalytic activity">
    <reaction evidence="23">
        <text>N(6)-methyl-dATP + H2O = N(6)-methyl-dAMP + diphosphate + H(+)</text>
        <dbReference type="Rhea" id="RHEA:67604"/>
        <dbReference type="ChEBI" id="CHEBI:15377"/>
        <dbReference type="ChEBI" id="CHEBI:15378"/>
        <dbReference type="ChEBI" id="CHEBI:33019"/>
        <dbReference type="ChEBI" id="CHEBI:169976"/>
        <dbReference type="ChEBI" id="CHEBI:172872"/>
    </reaction>
    <physiologicalReaction direction="left-to-right" evidence="23">
        <dbReference type="Rhea" id="RHEA:67605"/>
    </physiologicalReaction>
</comment>
<dbReference type="Proteomes" id="UP000176650">
    <property type="component" value="Unassembled WGS sequence"/>
</dbReference>
<organism evidence="27 28">
    <name type="scientific">Candidatus Azambacteria bacterium RIFCSPLOWO2_01_FULL_46_25</name>
    <dbReference type="NCBI Taxonomy" id="1797298"/>
    <lineage>
        <taxon>Bacteria</taxon>
        <taxon>Candidatus Azamiibacteriota</taxon>
    </lineage>
</organism>
<dbReference type="PRINTS" id="PR00502">
    <property type="entry name" value="NUDIXFAMILY"/>
</dbReference>
<dbReference type="Pfam" id="PF00293">
    <property type="entry name" value="NUDIX"/>
    <property type="match status" value="1"/>
</dbReference>
<evidence type="ECO:0000256" key="25">
    <source>
        <dbReference type="RuleBase" id="RU003476"/>
    </source>
</evidence>
<dbReference type="GO" id="GO:0046872">
    <property type="term" value="F:metal ion binding"/>
    <property type="evidence" value="ECO:0007669"/>
    <property type="project" value="UniProtKB-KW"/>
</dbReference>
<evidence type="ECO:0000256" key="17">
    <source>
        <dbReference type="ARBA" id="ARBA00030634"/>
    </source>
</evidence>
<dbReference type="PRINTS" id="PR01403">
    <property type="entry name" value="8OXTPHPHTASE"/>
</dbReference>
<evidence type="ECO:0000256" key="15">
    <source>
        <dbReference type="ARBA" id="ARBA00026218"/>
    </source>
</evidence>
<dbReference type="STRING" id="1797298.A2988_01950"/>